<dbReference type="Proteomes" id="UP000271031">
    <property type="component" value="Unassembled WGS sequence"/>
</dbReference>
<dbReference type="EMBL" id="RHHQ01000055">
    <property type="protein sequence ID" value="RNB77477.1"/>
    <property type="molecule type" value="Genomic_DNA"/>
</dbReference>
<organism evidence="1 2">
    <name type="scientific">Brevibacillus fluminis</name>
    <dbReference type="NCBI Taxonomy" id="511487"/>
    <lineage>
        <taxon>Bacteria</taxon>
        <taxon>Bacillati</taxon>
        <taxon>Bacillota</taxon>
        <taxon>Bacilli</taxon>
        <taxon>Bacillales</taxon>
        <taxon>Paenibacillaceae</taxon>
        <taxon>Brevibacillus</taxon>
    </lineage>
</organism>
<dbReference type="AlphaFoldDB" id="A0A3M8CQB1"/>
<reference evidence="1 2" key="1">
    <citation type="submission" date="2018-10" db="EMBL/GenBank/DDBJ databases">
        <title>Phylogenomics of Brevibacillus.</title>
        <authorList>
            <person name="Dunlap C."/>
        </authorList>
    </citation>
    <scope>NUCLEOTIDE SEQUENCE [LARGE SCALE GENOMIC DNA]</scope>
    <source>
        <strain evidence="1 2">JCM 15716</strain>
    </source>
</reference>
<evidence type="ECO:0000313" key="1">
    <source>
        <dbReference type="EMBL" id="RNB77477.1"/>
    </source>
</evidence>
<comment type="caution">
    <text evidence="1">The sequence shown here is derived from an EMBL/GenBank/DDBJ whole genome shotgun (WGS) entry which is preliminary data.</text>
</comment>
<evidence type="ECO:0000313" key="2">
    <source>
        <dbReference type="Proteomes" id="UP000271031"/>
    </source>
</evidence>
<sequence>IHSHAAIIHEDDYQAAKRLLFAAVRKLDHAALDAIHGR</sequence>
<accession>A0A3M8CQB1</accession>
<gene>
    <name evidence="1" type="ORF">EDM56_30845</name>
</gene>
<proteinExistence type="predicted"/>
<name>A0A3M8CQB1_9BACL</name>
<feature type="non-terminal residue" evidence="1">
    <location>
        <position position="1"/>
    </location>
</feature>
<keyword evidence="2" id="KW-1185">Reference proteome</keyword>
<protein>
    <submittedName>
        <fullName evidence="1">Peptidase M28</fullName>
    </submittedName>
</protein>